<dbReference type="Proteomes" id="UP000033072">
    <property type="component" value="Chromosome"/>
</dbReference>
<protein>
    <recommendedName>
        <fullName evidence="3">LIM zinc-binding domain-containing protein</fullName>
    </recommendedName>
</protein>
<evidence type="ECO:0008006" key="3">
    <source>
        <dbReference type="Google" id="ProtNLM"/>
    </source>
</evidence>
<dbReference type="KEGG" id="mls:MSLAZ_0496"/>
<dbReference type="STRING" id="1434111.MSLAZ_0496"/>
<sequence length="198" mass="22836">MTLVLNEEEIWVLECIKESHIDRGFHIRDVIKKAKAGYGLSRSTVYEIVGYLEFHGLIKANKSGNRELDPDIHYFVICPGCGKEVAENEYVKENGRAICEDCYLEGHQKIKFADPVAVRSKKLFRKQHGFEGTEGMTELQKELYDFILTEGGATPEKISKLFELTLQETMNQLAILRHCELLKWRKIGEEMYMVPFDS</sequence>
<accession>A0A0E3S3S8</accession>
<dbReference type="RefSeq" id="WP_048124575.1">
    <property type="nucleotide sequence ID" value="NZ_CP009515.1"/>
</dbReference>
<proteinExistence type="predicted"/>
<dbReference type="AlphaFoldDB" id="A0A0E3S3S8"/>
<dbReference type="GeneID" id="24805181"/>
<dbReference type="PATRIC" id="fig|1434111.4.peg.624"/>
<gene>
    <name evidence="1" type="ORF">MSLAZ_0496</name>
</gene>
<dbReference type="EMBL" id="CP009515">
    <property type="protein sequence ID" value="AKB73757.1"/>
    <property type="molecule type" value="Genomic_DNA"/>
</dbReference>
<organism evidence="1 2">
    <name type="scientific">Methanosarcina lacustris Z-7289</name>
    <dbReference type="NCBI Taxonomy" id="1434111"/>
    <lineage>
        <taxon>Archaea</taxon>
        <taxon>Methanobacteriati</taxon>
        <taxon>Methanobacteriota</taxon>
        <taxon>Stenosarchaea group</taxon>
        <taxon>Methanomicrobia</taxon>
        <taxon>Methanosarcinales</taxon>
        <taxon>Methanosarcinaceae</taxon>
        <taxon>Methanosarcina</taxon>
    </lineage>
</organism>
<dbReference type="OrthoDB" id="131215at2157"/>
<dbReference type="InterPro" id="IPR036390">
    <property type="entry name" value="WH_DNA-bd_sf"/>
</dbReference>
<evidence type="ECO:0000313" key="2">
    <source>
        <dbReference type="Proteomes" id="UP000033072"/>
    </source>
</evidence>
<name>A0A0E3S3S8_9EURY</name>
<dbReference type="HOGENOM" id="CLU_1375510_0_0_2"/>
<keyword evidence="2" id="KW-1185">Reference proteome</keyword>
<dbReference type="SUPFAM" id="SSF46785">
    <property type="entry name" value="Winged helix' DNA-binding domain"/>
    <property type="match status" value="1"/>
</dbReference>
<evidence type="ECO:0000313" key="1">
    <source>
        <dbReference type="EMBL" id="AKB73757.1"/>
    </source>
</evidence>
<reference evidence="1 2" key="1">
    <citation type="submission" date="2014-07" db="EMBL/GenBank/DDBJ databases">
        <title>Methanogenic archaea and the global carbon cycle.</title>
        <authorList>
            <person name="Henriksen J.R."/>
            <person name="Luke J."/>
            <person name="Reinhart S."/>
            <person name="Benedict M.N."/>
            <person name="Youngblut N.D."/>
            <person name="Metcalf M.E."/>
            <person name="Whitaker R.J."/>
            <person name="Metcalf W.W."/>
        </authorList>
    </citation>
    <scope>NUCLEOTIDE SEQUENCE [LARGE SCALE GENOMIC DNA]</scope>
    <source>
        <strain evidence="1 2">Z-7289</strain>
    </source>
</reference>